<protein>
    <recommendedName>
        <fullName evidence="1">HTH cro/C1-type domain-containing protein</fullName>
    </recommendedName>
</protein>
<evidence type="ECO:0000259" key="1">
    <source>
        <dbReference type="PROSITE" id="PS50943"/>
    </source>
</evidence>
<dbReference type="InterPro" id="IPR001387">
    <property type="entry name" value="Cro/C1-type_HTH"/>
</dbReference>
<dbReference type="GO" id="GO:0003677">
    <property type="term" value="F:DNA binding"/>
    <property type="evidence" value="ECO:0007669"/>
    <property type="project" value="InterPro"/>
</dbReference>
<proteinExistence type="predicted"/>
<dbReference type="Pfam" id="PF12844">
    <property type="entry name" value="HTH_19"/>
    <property type="match status" value="1"/>
</dbReference>
<dbReference type="AlphaFoldDB" id="A0A6J4IM99"/>
<evidence type="ECO:0000313" key="2">
    <source>
        <dbReference type="EMBL" id="CAA9256480.1"/>
    </source>
</evidence>
<dbReference type="CDD" id="cd00093">
    <property type="entry name" value="HTH_XRE"/>
    <property type="match status" value="1"/>
</dbReference>
<gene>
    <name evidence="2" type="ORF">AVDCRST_MAG20-2456</name>
</gene>
<dbReference type="InterPro" id="IPR010982">
    <property type="entry name" value="Lambda_DNA-bd_dom_sf"/>
</dbReference>
<dbReference type="SMART" id="SM00530">
    <property type="entry name" value="HTH_XRE"/>
    <property type="match status" value="1"/>
</dbReference>
<reference evidence="2" key="1">
    <citation type="submission" date="2020-02" db="EMBL/GenBank/DDBJ databases">
        <authorList>
            <person name="Meier V. D."/>
        </authorList>
    </citation>
    <scope>NUCLEOTIDE SEQUENCE</scope>
    <source>
        <strain evidence="2">AVDCRST_MAG20</strain>
    </source>
</reference>
<dbReference type="SUPFAM" id="SSF47413">
    <property type="entry name" value="lambda repressor-like DNA-binding domains"/>
    <property type="match status" value="1"/>
</dbReference>
<organism evidence="2">
    <name type="scientific">uncultured Acidimicrobiales bacterium</name>
    <dbReference type="NCBI Taxonomy" id="310071"/>
    <lineage>
        <taxon>Bacteria</taxon>
        <taxon>Bacillati</taxon>
        <taxon>Actinomycetota</taxon>
        <taxon>Acidimicrobiia</taxon>
        <taxon>Acidimicrobiales</taxon>
        <taxon>environmental samples</taxon>
    </lineage>
</organism>
<sequence>MAMAARCDDEHLGRRIAKLRADLGWTQQELAARLAISRTALSHLEGGVSIPGERTVTILAGLFKVEPHELVAGTAYPSAKAERLPAVATRHTEVELQLALLDRDLAWHHRLDLCTEVRAELERWASRLRDLAASSHEPTESAALALALRKVGRALDDLT</sequence>
<dbReference type="PROSITE" id="PS50943">
    <property type="entry name" value="HTH_CROC1"/>
    <property type="match status" value="1"/>
</dbReference>
<dbReference type="Gene3D" id="1.10.260.40">
    <property type="entry name" value="lambda repressor-like DNA-binding domains"/>
    <property type="match status" value="1"/>
</dbReference>
<dbReference type="EMBL" id="CADCSY010000114">
    <property type="protein sequence ID" value="CAA9256480.1"/>
    <property type="molecule type" value="Genomic_DNA"/>
</dbReference>
<name>A0A6J4IM99_9ACTN</name>
<feature type="domain" description="HTH cro/C1-type" evidence="1">
    <location>
        <begin position="16"/>
        <end position="70"/>
    </location>
</feature>
<accession>A0A6J4IM99</accession>